<keyword evidence="1" id="KW-0732">Signal</keyword>
<feature type="signal peptide" evidence="1">
    <location>
        <begin position="1"/>
        <end position="22"/>
    </location>
</feature>
<evidence type="ECO:0000313" key="3">
    <source>
        <dbReference type="Proteomes" id="UP000306630"/>
    </source>
</evidence>
<accession>A0A4S2FY57</accession>
<comment type="caution">
    <text evidence="2">The sequence shown here is derived from an EMBL/GenBank/DDBJ whole genome shotgun (WGS) entry which is preliminary data.</text>
</comment>
<dbReference type="AlphaFoldDB" id="A0A4S2FY57"/>
<reference evidence="2 3" key="1">
    <citation type="submission" date="2019-04" db="EMBL/GenBank/DDBJ databases">
        <title>Microbes associate with the intestines of laboratory mice.</title>
        <authorList>
            <person name="Navarre W."/>
            <person name="Wong E."/>
            <person name="Huang K."/>
            <person name="Tropini C."/>
            <person name="Ng K."/>
            <person name="Yu B."/>
        </authorList>
    </citation>
    <scope>NUCLEOTIDE SEQUENCE [LARGE SCALE GENOMIC DNA]</scope>
    <source>
        <strain evidence="2 3">NM06_A21</strain>
    </source>
</reference>
<proteinExistence type="predicted"/>
<dbReference type="EMBL" id="SRYD01000022">
    <property type="protein sequence ID" value="TGY74354.1"/>
    <property type="molecule type" value="Genomic_DNA"/>
</dbReference>
<dbReference type="RefSeq" id="WP_135957636.1">
    <property type="nucleotide sequence ID" value="NZ_CAMRAI010000003.1"/>
</dbReference>
<sequence length="521" mass="57591">MNRIYTTLSSVALSVAAFTVSAELSPVQLAVGASPAAVVPASPSRADEAAKKPGEVDEAIVSGGWKNIGKGMWYEDLLCAYEDFMDATGTNWQVDIEESEAVPGYYRILPYYEGTIIAELNWEADWNYIYIDATDPEKVVAKDFAPYDYFLMSHTVPENGWSEDASKGYGKLEEGIITFPRNAFSAYIDIYGEWMLTSFNDGVRIALPGAKITDYSIHYSLDFCQVSSDVEFTLTYGASAAKAVGGVYKGFYAGSEENIASVAKTGKELTGGEQSYSLSDGMYTFFVILLDADGNVAASKVSNFFVYNDDKSEWEDIGTVDYSDDIYGSAYESVIPFTQSHKVIIERNIKNNGLYRLKNPYYTSWEYYTRFNLHLDRHYHTHYIEIDASDPDKVVMRSSNLGVNVTFAGYGIVESLPTFNESLGRPAGDLYGTLKNGVISFPANSLVFYEHGNPNAYVVNRNARMNFVLPATSAIEGVEENTEGGMSAPVYYDLTGRVTANPVKGPLYIKRIGSKAEKEVF</sequence>
<feature type="chain" id="PRO_5030099757" evidence="1">
    <location>
        <begin position="23"/>
        <end position="521"/>
    </location>
</feature>
<protein>
    <submittedName>
        <fullName evidence="2">Uncharacterized protein</fullName>
    </submittedName>
</protein>
<dbReference type="Proteomes" id="UP000306630">
    <property type="component" value="Unassembled WGS sequence"/>
</dbReference>
<organism evidence="2 3">
    <name type="scientific">Muribaculum intestinale</name>
    <dbReference type="NCBI Taxonomy" id="1796646"/>
    <lineage>
        <taxon>Bacteria</taxon>
        <taxon>Pseudomonadati</taxon>
        <taxon>Bacteroidota</taxon>
        <taxon>Bacteroidia</taxon>
        <taxon>Bacteroidales</taxon>
        <taxon>Muribaculaceae</taxon>
        <taxon>Muribaculum</taxon>
    </lineage>
</organism>
<gene>
    <name evidence="2" type="ORF">E5333_06605</name>
</gene>
<evidence type="ECO:0000256" key="1">
    <source>
        <dbReference type="SAM" id="SignalP"/>
    </source>
</evidence>
<evidence type="ECO:0000313" key="2">
    <source>
        <dbReference type="EMBL" id="TGY74354.1"/>
    </source>
</evidence>
<name>A0A4S2FY57_9BACT</name>